<keyword evidence="4" id="KW-1185">Reference proteome</keyword>
<keyword evidence="2" id="KW-0472">Membrane</keyword>
<accession>A0AAN6PY16</accession>
<organism evidence="3 4">
    <name type="scientific">Parathielavia hyrcaniae</name>
    <dbReference type="NCBI Taxonomy" id="113614"/>
    <lineage>
        <taxon>Eukaryota</taxon>
        <taxon>Fungi</taxon>
        <taxon>Dikarya</taxon>
        <taxon>Ascomycota</taxon>
        <taxon>Pezizomycotina</taxon>
        <taxon>Sordariomycetes</taxon>
        <taxon>Sordariomycetidae</taxon>
        <taxon>Sordariales</taxon>
        <taxon>Chaetomiaceae</taxon>
        <taxon>Parathielavia</taxon>
    </lineage>
</organism>
<keyword evidence="2" id="KW-0812">Transmembrane</keyword>
<evidence type="ECO:0000256" key="1">
    <source>
        <dbReference type="SAM" id="MobiDB-lite"/>
    </source>
</evidence>
<sequence>MAHSVGWSREDLERLQPVDVSPWNGLHPAPSQSDHQSRPQQQQDDTSRNWQEMPIPYSPPEKILSPFQPPVQPLQHGDAKEPAKILGLRKTTFFLTLSNILLAVGLVVLGVVQSRVSSSPAGGLDTQQSSCSGSTSLITGSATSTSTAAAATGSTDNGKICFDTDRSITSAVALGDVIPECPLPEGSDVNYTVPGTNLTFARVCETDYPSQDMAQFPVLTMLDCIHLCAQLNLYPASARGRCMGVSWVYADGPQGTGLSFCYPKSAMNESNRRAATESAVLLVD</sequence>
<evidence type="ECO:0000313" key="4">
    <source>
        <dbReference type="Proteomes" id="UP001305647"/>
    </source>
</evidence>
<name>A0AAN6PY16_9PEZI</name>
<evidence type="ECO:0000256" key="2">
    <source>
        <dbReference type="SAM" id="Phobius"/>
    </source>
</evidence>
<reference evidence="3" key="2">
    <citation type="submission" date="2023-05" db="EMBL/GenBank/DDBJ databases">
        <authorList>
            <consortium name="Lawrence Berkeley National Laboratory"/>
            <person name="Steindorff A."/>
            <person name="Hensen N."/>
            <person name="Bonometti L."/>
            <person name="Westerberg I."/>
            <person name="Brannstrom I.O."/>
            <person name="Guillou S."/>
            <person name="Cros-Aarteil S."/>
            <person name="Calhoun S."/>
            <person name="Haridas S."/>
            <person name="Kuo A."/>
            <person name="Mondo S."/>
            <person name="Pangilinan J."/>
            <person name="Riley R."/>
            <person name="Labutti K."/>
            <person name="Andreopoulos B."/>
            <person name="Lipzen A."/>
            <person name="Chen C."/>
            <person name="Yanf M."/>
            <person name="Daum C."/>
            <person name="Ng V."/>
            <person name="Clum A."/>
            <person name="Ohm R."/>
            <person name="Martin F."/>
            <person name="Silar P."/>
            <person name="Natvig D."/>
            <person name="Lalanne C."/>
            <person name="Gautier V."/>
            <person name="Ament-Velasquez S.L."/>
            <person name="Kruys A."/>
            <person name="Hutchinson M.I."/>
            <person name="Powell A.J."/>
            <person name="Barry K."/>
            <person name="Miller A.N."/>
            <person name="Grigoriev I.V."/>
            <person name="Debuchy R."/>
            <person name="Gladieux P."/>
            <person name="Thoren M.H."/>
            <person name="Johannesson H."/>
        </authorList>
    </citation>
    <scope>NUCLEOTIDE SEQUENCE</scope>
    <source>
        <strain evidence="3">CBS 757.83</strain>
    </source>
</reference>
<gene>
    <name evidence="3" type="ORF">N658DRAFT_500287</name>
</gene>
<feature type="compositionally biased region" description="Low complexity" evidence="1">
    <location>
        <begin position="31"/>
        <end position="44"/>
    </location>
</feature>
<feature type="region of interest" description="Disordered" evidence="1">
    <location>
        <begin position="1"/>
        <end position="78"/>
    </location>
</feature>
<protein>
    <submittedName>
        <fullName evidence="3">Uncharacterized protein</fullName>
    </submittedName>
</protein>
<reference evidence="3" key="1">
    <citation type="journal article" date="2023" name="Mol. Phylogenet. Evol.">
        <title>Genome-scale phylogeny and comparative genomics of the fungal order Sordariales.</title>
        <authorList>
            <person name="Hensen N."/>
            <person name="Bonometti L."/>
            <person name="Westerberg I."/>
            <person name="Brannstrom I.O."/>
            <person name="Guillou S."/>
            <person name="Cros-Aarteil S."/>
            <person name="Calhoun S."/>
            <person name="Haridas S."/>
            <person name="Kuo A."/>
            <person name="Mondo S."/>
            <person name="Pangilinan J."/>
            <person name="Riley R."/>
            <person name="LaButti K."/>
            <person name="Andreopoulos B."/>
            <person name="Lipzen A."/>
            <person name="Chen C."/>
            <person name="Yan M."/>
            <person name="Daum C."/>
            <person name="Ng V."/>
            <person name="Clum A."/>
            <person name="Steindorff A."/>
            <person name="Ohm R.A."/>
            <person name="Martin F."/>
            <person name="Silar P."/>
            <person name="Natvig D.O."/>
            <person name="Lalanne C."/>
            <person name="Gautier V."/>
            <person name="Ament-Velasquez S.L."/>
            <person name="Kruys A."/>
            <person name="Hutchinson M.I."/>
            <person name="Powell A.J."/>
            <person name="Barry K."/>
            <person name="Miller A.N."/>
            <person name="Grigoriev I.V."/>
            <person name="Debuchy R."/>
            <person name="Gladieux P."/>
            <person name="Hiltunen Thoren M."/>
            <person name="Johannesson H."/>
        </authorList>
    </citation>
    <scope>NUCLEOTIDE SEQUENCE</scope>
    <source>
        <strain evidence="3">CBS 757.83</strain>
    </source>
</reference>
<dbReference type="EMBL" id="MU863672">
    <property type="protein sequence ID" value="KAK4097582.1"/>
    <property type="molecule type" value="Genomic_DNA"/>
</dbReference>
<proteinExistence type="predicted"/>
<keyword evidence="2" id="KW-1133">Transmembrane helix</keyword>
<dbReference type="Proteomes" id="UP001305647">
    <property type="component" value="Unassembled WGS sequence"/>
</dbReference>
<comment type="caution">
    <text evidence="3">The sequence shown here is derived from an EMBL/GenBank/DDBJ whole genome shotgun (WGS) entry which is preliminary data.</text>
</comment>
<feature type="transmembrane region" description="Helical" evidence="2">
    <location>
        <begin position="93"/>
        <end position="112"/>
    </location>
</feature>
<dbReference type="AlphaFoldDB" id="A0AAN6PY16"/>
<evidence type="ECO:0000313" key="3">
    <source>
        <dbReference type="EMBL" id="KAK4097582.1"/>
    </source>
</evidence>